<evidence type="ECO:0000256" key="5">
    <source>
        <dbReference type="ARBA" id="ARBA00022692"/>
    </source>
</evidence>
<dbReference type="CDD" id="cd06164">
    <property type="entry name" value="S2P-M50_SpoIVFB_CBS"/>
    <property type="match status" value="1"/>
</dbReference>
<dbReference type="InterPro" id="IPR046342">
    <property type="entry name" value="CBS_dom_sf"/>
</dbReference>
<evidence type="ECO:0000256" key="15">
    <source>
        <dbReference type="PIRSR" id="PIRSR006404-1"/>
    </source>
</evidence>
<comment type="subcellular location">
    <subcellularLocation>
        <location evidence="1 14">Cell membrane</location>
        <topology evidence="1 14">Multi-pass membrane protein</topology>
    </subcellularLocation>
</comment>
<evidence type="ECO:0000256" key="9">
    <source>
        <dbReference type="ARBA" id="ARBA00022833"/>
    </source>
</evidence>
<evidence type="ECO:0000256" key="11">
    <source>
        <dbReference type="ARBA" id="ARBA00023049"/>
    </source>
</evidence>
<dbReference type="GO" id="GO:0006508">
    <property type="term" value="P:proteolysis"/>
    <property type="evidence" value="ECO:0007669"/>
    <property type="project" value="UniProtKB-KW"/>
</dbReference>
<dbReference type="GO" id="GO:0005886">
    <property type="term" value="C:plasma membrane"/>
    <property type="evidence" value="ECO:0007669"/>
    <property type="project" value="UniProtKB-SubCell"/>
</dbReference>
<organism evidence="18 19">
    <name type="scientific">Ilumatobacter fluminis</name>
    <dbReference type="NCBI Taxonomy" id="467091"/>
    <lineage>
        <taxon>Bacteria</taxon>
        <taxon>Bacillati</taxon>
        <taxon>Actinomycetota</taxon>
        <taxon>Acidimicrobiia</taxon>
        <taxon>Acidimicrobiales</taxon>
        <taxon>Ilumatobacteraceae</taxon>
        <taxon>Ilumatobacter</taxon>
    </lineage>
</organism>
<evidence type="ECO:0000256" key="10">
    <source>
        <dbReference type="ARBA" id="ARBA00022989"/>
    </source>
</evidence>
<accession>A0A4R7HZ40</accession>
<feature type="binding site" evidence="16">
    <location>
        <position position="56"/>
    </location>
    <ligand>
        <name>Zn(2+)</name>
        <dbReference type="ChEBI" id="CHEBI:29105"/>
        <note>catalytic</note>
    </ligand>
</feature>
<evidence type="ECO:0000256" key="8">
    <source>
        <dbReference type="ARBA" id="ARBA00022801"/>
    </source>
</evidence>
<evidence type="ECO:0000256" key="12">
    <source>
        <dbReference type="ARBA" id="ARBA00023122"/>
    </source>
</evidence>
<dbReference type="AlphaFoldDB" id="A0A4R7HZ40"/>
<dbReference type="PANTHER" id="PTHR39188:SF3">
    <property type="entry name" value="STAGE IV SPORULATION PROTEIN FB"/>
    <property type="match status" value="1"/>
</dbReference>
<keyword evidence="6 14" id="KW-0479">Metal-binding</keyword>
<evidence type="ECO:0000256" key="3">
    <source>
        <dbReference type="ARBA" id="ARBA00022475"/>
    </source>
</evidence>
<dbReference type="PIRSF" id="PIRSF006404">
    <property type="entry name" value="UCP006404_Pept_M50_CBS"/>
    <property type="match status" value="1"/>
</dbReference>
<dbReference type="SUPFAM" id="SSF54631">
    <property type="entry name" value="CBS-domain pair"/>
    <property type="match status" value="1"/>
</dbReference>
<feature type="transmembrane region" description="Helical" evidence="14">
    <location>
        <begin position="129"/>
        <end position="149"/>
    </location>
</feature>
<dbReference type="Pfam" id="PF02163">
    <property type="entry name" value="Peptidase_M50"/>
    <property type="match status" value="2"/>
</dbReference>
<evidence type="ECO:0000256" key="6">
    <source>
        <dbReference type="ARBA" id="ARBA00022723"/>
    </source>
</evidence>
<keyword evidence="13 14" id="KW-0472">Membrane</keyword>
<keyword evidence="5 14" id="KW-0812">Transmembrane</keyword>
<comment type="cofactor">
    <cofactor evidence="14 16">
        <name>Zn(2+)</name>
        <dbReference type="ChEBI" id="CHEBI:29105"/>
    </cofactor>
    <text evidence="14 16">Binds 1 zinc ion per subunit.</text>
</comment>
<feature type="domain" description="Peptidase M50" evidence="17">
    <location>
        <begin position="129"/>
        <end position="186"/>
    </location>
</feature>
<protein>
    <recommendedName>
        <fullName evidence="14">Zinc metalloprotease</fullName>
    </recommendedName>
</protein>
<feature type="active site" evidence="15">
    <location>
        <position position="57"/>
    </location>
</feature>
<evidence type="ECO:0000256" key="2">
    <source>
        <dbReference type="ARBA" id="ARBA00007931"/>
    </source>
</evidence>
<feature type="transmembrane region" description="Helical" evidence="14">
    <location>
        <begin position="36"/>
        <end position="55"/>
    </location>
</feature>
<reference evidence="18 19" key="1">
    <citation type="submission" date="2019-03" db="EMBL/GenBank/DDBJ databases">
        <title>Sequencing the genomes of 1000 actinobacteria strains.</title>
        <authorList>
            <person name="Klenk H.-P."/>
        </authorList>
    </citation>
    <scope>NUCLEOTIDE SEQUENCE [LARGE SCALE GENOMIC DNA]</scope>
    <source>
        <strain evidence="18 19">DSM 18936</strain>
    </source>
</reference>
<evidence type="ECO:0000313" key="18">
    <source>
        <dbReference type="EMBL" id="TDT16502.1"/>
    </source>
</evidence>
<evidence type="ECO:0000313" key="19">
    <source>
        <dbReference type="Proteomes" id="UP000294558"/>
    </source>
</evidence>
<proteinExistence type="inferred from homology"/>
<comment type="caution">
    <text evidence="18">The sequence shown here is derived from an EMBL/GenBank/DDBJ whole genome shotgun (WGS) entry which is preliminary data.</text>
</comment>
<keyword evidence="9 14" id="KW-0862">Zinc</keyword>
<gene>
    <name evidence="18" type="ORF">BDK89_2093</name>
</gene>
<evidence type="ECO:0000256" key="14">
    <source>
        <dbReference type="PIRNR" id="PIRNR006404"/>
    </source>
</evidence>
<dbReference type="Proteomes" id="UP000294558">
    <property type="component" value="Unassembled WGS sequence"/>
</dbReference>
<keyword evidence="11 14" id="KW-0482">Metalloprotease</keyword>
<keyword evidence="3 14" id="KW-1003">Cell membrane</keyword>
<dbReference type="GO" id="GO:0046872">
    <property type="term" value="F:metal ion binding"/>
    <property type="evidence" value="ECO:0007669"/>
    <property type="project" value="UniProtKB-UniRule"/>
</dbReference>
<sequence>MQRGSLRLGTWLGIRVNVHWSVAVVAVFLGSSLAGAVGWTAATIGVVGFLVSILVHEFAHALTARHYDVETESIQLWALGGIARLKSESPSARAEGWIAAAGPLASFGLAFVFAGVWWSAGAREFDGPIAAIVVWLAIVNAILAAFNLLPGAPLDGGRIVKAVRWSQHGSRYRAAREAGRAGTALAWLLTGVGFLMLVRSDGGLWMMVIGLFVLVNAQVEIRAAELGERLEGITVGDLTWYGVAQAGPDMDADSMLWQRARLGNVGGVVVTDATGGPQGLVLEDQLWNVPAEERPWVLLSQLMVPLDGITRASPDEPITSVLPRLDPRRPAVTVWRDERMVGLISPERLLDRLRPAQR</sequence>
<feature type="transmembrane region" description="Helical" evidence="14">
    <location>
        <begin position="96"/>
        <end position="117"/>
    </location>
</feature>
<dbReference type="InterPro" id="IPR016483">
    <property type="entry name" value="UCP006404_Pept_M50_CBS"/>
</dbReference>
<comment type="similarity">
    <text evidence="2 14">Belongs to the peptidase M50B family.</text>
</comment>
<keyword evidence="8 14" id="KW-0378">Hydrolase</keyword>
<feature type="binding site" evidence="16">
    <location>
        <position position="155"/>
    </location>
    <ligand>
        <name>Zn(2+)</name>
        <dbReference type="ChEBI" id="CHEBI:29105"/>
        <note>catalytic</note>
    </ligand>
</feature>
<evidence type="ECO:0000256" key="1">
    <source>
        <dbReference type="ARBA" id="ARBA00004651"/>
    </source>
</evidence>
<dbReference type="PANTHER" id="PTHR39188">
    <property type="entry name" value="MEMBRANE-ASSOCIATED ZINC METALLOPROTEASE M50B"/>
    <property type="match status" value="1"/>
</dbReference>
<dbReference type="InterPro" id="IPR008915">
    <property type="entry name" value="Peptidase_M50"/>
</dbReference>
<evidence type="ECO:0000259" key="17">
    <source>
        <dbReference type="Pfam" id="PF02163"/>
    </source>
</evidence>
<keyword evidence="4 14" id="KW-0645">Protease</keyword>
<feature type="binding site" evidence="16">
    <location>
        <position position="60"/>
    </location>
    <ligand>
        <name>Zn(2+)</name>
        <dbReference type="ChEBI" id="CHEBI:29105"/>
        <note>catalytic</note>
    </ligand>
</feature>
<evidence type="ECO:0000256" key="7">
    <source>
        <dbReference type="ARBA" id="ARBA00022737"/>
    </source>
</evidence>
<feature type="domain" description="Peptidase M50" evidence="17">
    <location>
        <begin position="46"/>
        <end position="117"/>
    </location>
</feature>
<feature type="transmembrane region" description="Helical" evidence="14">
    <location>
        <begin position="12"/>
        <end position="30"/>
    </location>
</feature>
<evidence type="ECO:0000256" key="13">
    <source>
        <dbReference type="ARBA" id="ARBA00023136"/>
    </source>
</evidence>
<keyword evidence="7" id="KW-0677">Repeat</keyword>
<name>A0A4R7HZ40_9ACTN</name>
<dbReference type="EMBL" id="SOAU01000001">
    <property type="protein sequence ID" value="TDT16502.1"/>
    <property type="molecule type" value="Genomic_DNA"/>
</dbReference>
<keyword evidence="10 14" id="KW-1133">Transmembrane helix</keyword>
<evidence type="ECO:0000256" key="16">
    <source>
        <dbReference type="PIRSR" id="PIRSR006404-2"/>
    </source>
</evidence>
<dbReference type="GO" id="GO:0008237">
    <property type="term" value="F:metallopeptidase activity"/>
    <property type="evidence" value="ECO:0007669"/>
    <property type="project" value="UniProtKB-UniRule"/>
</dbReference>
<keyword evidence="19" id="KW-1185">Reference proteome</keyword>
<evidence type="ECO:0000256" key="4">
    <source>
        <dbReference type="ARBA" id="ARBA00022670"/>
    </source>
</evidence>
<keyword evidence="12" id="KW-0129">CBS domain</keyword>
<feature type="transmembrane region" description="Helical" evidence="14">
    <location>
        <begin position="181"/>
        <end position="198"/>
    </location>
</feature>
<feature type="transmembrane region" description="Helical" evidence="14">
    <location>
        <begin position="204"/>
        <end position="221"/>
    </location>
</feature>